<accession>A0A176WS50</accession>
<evidence type="ECO:0000313" key="2">
    <source>
        <dbReference type="Proteomes" id="UP000077202"/>
    </source>
</evidence>
<name>A0A176WS50_MARPO</name>
<comment type="caution">
    <text evidence="1">The sequence shown here is derived from an EMBL/GenBank/DDBJ whole genome shotgun (WGS) entry which is preliminary data.</text>
</comment>
<protein>
    <submittedName>
        <fullName evidence="1">Uncharacterized protein</fullName>
    </submittedName>
</protein>
<reference evidence="1" key="1">
    <citation type="submission" date="2016-03" db="EMBL/GenBank/DDBJ databases">
        <title>Mechanisms controlling the formation of the plant cell surface in tip-growing cells are functionally conserved among land plants.</title>
        <authorList>
            <person name="Honkanen S."/>
            <person name="Jones V.A."/>
            <person name="Morieri G."/>
            <person name="Champion C."/>
            <person name="Hetherington A.J."/>
            <person name="Kelly S."/>
            <person name="Saint-Marcoux D."/>
            <person name="Proust H."/>
            <person name="Prescott H."/>
            <person name="Dolan L."/>
        </authorList>
    </citation>
    <scope>NUCLEOTIDE SEQUENCE [LARGE SCALE GENOMIC DNA]</scope>
    <source>
        <tissue evidence="1">Whole gametophyte</tissue>
    </source>
</reference>
<dbReference type="Proteomes" id="UP000077202">
    <property type="component" value="Unassembled WGS sequence"/>
</dbReference>
<dbReference type="AlphaFoldDB" id="A0A176WS50"/>
<gene>
    <name evidence="1" type="ORF">AXG93_672s1020</name>
</gene>
<organism evidence="1 2">
    <name type="scientific">Marchantia polymorpha subsp. ruderalis</name>
    <dbReference type="NCBI Taxonomy" id="1480154"/>
    <lineage>
        <taxon>Eukaryota</taxon>
        <taxon>Viridiplantae</taxon>
        <taxon>Streptophyta</taxon>
        <taxon>Embryophyta</taxon>
        <taxon>Marchantiophyta</taxon>
        <taxon>Marchantiopsida</taxon>
        <taxon>Marchantiidae</taxon>
        <taxon>Marchantiales</taxon>
        <taxon>Marchantiaceae</taxon>
        <taxon>Marchantia</taxon>
    </lineage>
</organism>
<dbReference type="EMBL" id="LVLJ01000258">
    <property type="protein sequence ID" value="OAE35116.1"/>
    <property type="molecule type" value="Genomic_DNA"/>
</dbReference>
<evidence type="ECO:0000313" key="1">
    <source>
        <dbReference type="EMBL" id="OAE35116.1"/>
    </source>
</evidence>
<proteinExistence type="predicted"/>
<sequence>MAPSKMAKVRKLVLLKKPYEELRPYRRELSELHLDFLLYQQVYAEEKRFLKELEILTIESSKGIEEEDNGRPRVPSQTIAHGPVQVDVLPKQKRPERRLAKRRKVLTDNMEDPLLKSRMAKTEIAEIWQSRTQARPKKKANRGVIESSDSSVEKTIVVAVAIAKDKSYEPTLQVLEGVPSAVSIEVTTGVPPTRMYRR</sequence>
<keyword evidence="2" id="KW-1185">Reference proteome</keyword>